<keyword evidence="2" id="KW-1185">Reference proteome</keyword>
<dbReference type="EMBL" id="CM042880">
    <property type="protein sequence ID" value="KAI4389832.1"/>
    <property type="molecule type" value="Genomic_DNA"/>
</dbReference>
<gene>
    <name evidence="1" type="ORF">MLD38_002014</name>
</gene>
<proteinExistence type="predicted"/>
<dbReference type="Proteomes" id="UP001057402">
    <property type="component" value="Chromosome 1"/>
</dbReference>
<organism evidence="1 2">
    <name type="scientific">Melastoma candidum</name>
    <dbReference type="NCBI Taxonomy" id="119954"/>
    <lineage>
        <taxon>Eukaryota</taxon>
        <taxon>Viridiplantae</taxon>
        <taxon>Streptophyta</taxon>
        <taxon>Embryophyta</taxon>
        <taxon>Tracheophyta</taxon>
        <taxon>Spermatophyta</taxon>
        <taxon>Magnoliopsida</taxon>
        <taxon>eudicotyledons</taxon>
        <taxon>Gunneridae</taxon>
        <taxon>Pentapetalae</taxon>
        <taxon>rosids</taxon>
        <taxon>malvids</taxon>
        <taxon>Myrtales</taxon>
        <taxon>Melastomataceae</taxon>
        <taxon>Melastomatoideae</taxon>
        <taxon>Melastomateae</taxon>
        <taxon>Melastoma</taxon>
    </lineage>
</organism>
<evidence type="ECO:0000313" key="1">
    <source>
        <dbReference type="EMBL" id="KAI4389832.1"/>
    </source>
</evidence>
<sequence>MEVILALAGWPPPSSFPTLVDTPRLRDEGKMYTSEVVCMRMPMEATVAFGLVRRPQRIIMSSYHHHSRQTETQVGTARARREDQPRRQSRLGVTQESSWTMRLK</sequence>
<comment type="caution">
    <text evidence="1">The sequence shown here is derived from an EMBL/GenBank/DDBJ whole genome shotgun (WGS) entry which is preliminary data.</text>
</comment>
<evidence type="ECO:0000313" key="2">
    <source>
        <dbReference type="Proteomes" id="UP001057402"/>
    </source>
</evidence>
<protein>
    <submittedName>
        <fullName evidence="1">Uncharacterized protein</fullName>
    </submittedName>
</protein>
<accession>A0ACB9SEZ9</accession>
<name>A0ACB9SEZ9_9MYRT</name>
<reference evidence="2" key="1">
    <citation type="journal article" date="2023" name="Front. Plant Sci.">
        <title>Chromosomal-level genome assembly of Melastoma candidum provides insights into trichome evolution.</title>
        <authorList>
            <person name="Zhong Y."/>
            <person name="Wu W."/>
            <person name="Sun C."/>
            <person name="Zou P."/>
            <person name="Liu Y."/>
            <person name="Dai S."/>
            <person name="Zhou R."/>
        </authorList>
    </citation>
    <scope>NUCLEOTIDE SEQUENCE [LARGE SCALE GENOMIC DNA]</scope>
</reference>